<dbReference type="InterPro" id="IPR018247">
    <property type="entry name" value="EF_Hand_1_Ca_BS"/>
</dbReference>
<name>A0A1F6C640_HANXR</name>
<evidence type="ECO:0000313" key="3">
    <source>
        <dbReference type="Proteomes" id="UP000178606"/>
    </source>
</evidence>
<dbReference type="AlphaFoldDB" id="A0A1F6C640"/>
<gene>
    <name evidence="2" type="ORF">A3F84_05620</name>
</gene>
<comment type="caution">
    <text evidence="2">The sequence shown here is derived from an EMBL/GenBank/DDBJ whole genome shotgun (WGS) entry which is preliminary data.</text>
</comment>
<protein>
    <recommendedName>
        <fullName evidence="4">EF-hand domain-containing protein</fullName>
    </recommendedName>
</protein>
<organism evidence="2 3">
    <name type="scientific">Handelsmanbacteria sp. (strain RIFCSPLOWO2_12_FULL_64_10)</name>
    <dbReference type="NCBI Taxonomy" id="1817868"/>
    <lineage>
        <taxon>Bacteria</taxon>
        <taxon>Candidatus Handelsmaniibacteriota</taxon>
    </lineage>
</organism>
<dbReference type="InterPro" id="IPR036439">
    <property type="entry name" value="Dockerin_dom_sf"/>
</dbReference>
<dbReference type="EMBL" id="MFKF01000399">
    <property type="protein sequence ID" value="OGG44608.1"/>
    <property type="molecule type" value="Genomic_DNA"/>
</dbReference>
<evidence type="ECO:0008006" key="4">
    <source>
        <dbReference type="Google" id="ProtNLM"/>
    </source>
</evidence>
<dbReference type="Proteomes" id="UP000178606">
    <property type="component" value="Unassembled WGS sequence"/>
</dbReference>
<sequence>MKVALSLDLNPTSGDQKALSGRASPSAPIQVAAYVEGVSGISAYSFVMEFDSTAVRFKNGFERTDREDNVLKRSGGNAFSPPPIAAGNAVSFRASLLGSTADNMVSGDGLLGVLVFEGLEKFRVSEGTRFILRQVNLKGLRGDWQQILTRVVAEVQSGILGDFDGDGRVDLSDFFAFAEGFGLRRGVPGFDPRYDLNADGAVDLEDFFIFAENFGSSG</sequence>
<reference evidence="2 3" key="1">
    <citation type="journal article" date="2016" name="Nat. Commun.">
        <title>Thousands of microbial genomes shed light on interconnected biogeochemical processes in an aquifer system.</title>
        <authorList>
            <person name="Anantharaman K."/>
            <person name="Brown C.T."/>
            <person name="Hug L.A."/>
            <person name="Sharon I."/>
            <person name="Castelle C.J."/>
            <person name="Probst A.J."/>
            <person name="Thomas B.C."/>
            <person name="Singh A."/>
            <person name="Wilkins M.J."/>
            <person name="Karaoz U."/>
            <person name="Brodie E.L."/>
            <person name="Williams K.H."/>
            <person name="Hubbard S.S."/>
            <person name="Banfield J.F."/>
        </authorList>
    </citation>
    <scope>NUCLEOTIDE SEQUENCE [LARGE SCALE GENOMIC DNA]</scope>
    <source>
        <strain evidence="3">RIFCSPLOWO2_12_FULL_64_10</strain>
    </source>
</reference>
<feature type="region of interest" description="Disordered" evidence="1">
    <location>
        <begin position="1"/>
        <end position="22"/>
    </location>
</feature>
<dbReference type="SUPFAM" id="SSF63446">
    <property type="entry name" value="Type I dockerin domain"/>
    <property type="match status" value="1"/>
</dbReference>
<evidence type="ECO:0000313" key="2">
    <source>
        <dbReference type="EMBL" id="OGG44608.1"/>
    </source>
</evidence>
<dbReference type="Gene3D" id="1.10.1330.10">
    <property type="entry name" value="Dockerin domain"/>
    <property type="match status" value="1"/>
</dbReference>
<dbReference type="PROSITE" id="PS00018">
    <property type="entry name" value="EF_HAND_1"/>
    <property type="match status" value="2"/>
</dbReference>
<evidence type="ECO:0000256" key="1">
    <source>
        <dbReference type="SAM" id="MobiDB-lite"/>
    </source>
</evidence>
<accession>A0A1F6C640</accession>
<proteinExistence type="predicted"/>
<dbReference type="GO" id="GO:0000272">
    <property type="term" value="P:polysaccharide catabolic process"/>
    <property type="evidence" value="ECO:0007669"/>
    <property type="project" value="InterPro"/>
</dbReference>